<dbReference type="NCBIfam" id="TIGR00410">
    <property type="entry name" value="lacE"/>
    <property type="match status" value="1"/>
</dbReference>
<organism evidence="13 15">
    <name type="scientific">Enterococcus avium ATCC 14025</name>
    <dbReference type="NCBI Taxonomy" id="1140002"/>
    <lineage>
        <taxon>Bacteria</taxon>
        <taxon>Bacillati</taxon>
        <taxon>Bacillota</taxon>
        <taxon>Bacilli</taxon>
        <taxon>Lactobacillales</taxon>
        <taxon>Enterococcaceae</taxon>
        <taxon>Enterococcus</taxon>
    </lineage>
</organism>
<reference evidence="13 15" key="2">
    <citation type="submission" date="2013-03" db="EMBL/GenBank/DDBJ databases">
        <title>The Genome Sequence of Enterococcus avium ATCC_14025 (PacBio/Illumina hybrid assembly).</title>
        <authorList>
            <consortium name="The Broad Institute Genomics Platform"/>
            <consortium name="The Broad Institute Genome Sequencing Center for Infectious Disease"/>
            <person name="Earl A."/>
            <person name="Russ C."/>
            <person name="Gilmore M."/>
            <person name="Surin D."/>
            <person name="Walker B."/>
            <person name="Young S."/>
            <person name="Zeng Q."/>
            <person name="Gargeya S."/>
            <person name="Fitzgerald M."/>
            <person name="Haas B."/>
            <person name="Abouelleil A."/>
            <person name="Allen A.W."/>
            <person name="Alvarado L."/>
            <person name="Arachchi H.M."/>
            <person name="Berlin A.M."/>
            <person name="Chapman S.B."/>
            <person name="Gainer-Dewar J."/>
            <person name="Goldberg J."/>
            <person name="Griggs A."/>
            <person name="Gujja S."/>
            <person name="Hansen M."/>
            <person name="Howarth C."/>
            <person name="Imamovic A."/>
            <person name="Ireland A."/>
            <person name="Larimer J."/>
            <person name="McCowan C."/>
            <person name="Murphy C."/>
            <person name="Pearson M."/>
            <person name="Poon T.W."/>
            <person name="Priest M."/>
            <person name="Roberts A."/>
            <person name="Saif S."/>
            <person name="Shea T."/>
            <person name="Sisk P."/>
            <person name="Sykes S."/>
            <person name="Wortman J."/>
            <person name="Nusbaum C."/>
            <person name="Birren B."/>
        </authorList>
    </citation>
    <scope>NUCLEOTIDE SEQUENCE [LARGE SCALE GENOMIC DNA]</scope>
    <source>
        <strain evidence="13 15">ATCC 14025</strain>
    </source>
</reference>
<accession>A0AAV3IT27</accession>
<keyword evidence="8 9" id="KW-0472">Membrane</keyword>
<feature type="domain" description="PTS EIIC type-3" evidence="11">
    <location>
        <begin position="5"/>
        <end position="409"/>
    </location>
</feature>
<dbReference type="EMBL" id="AHYV01000040">
    <property type="protein sequence ID" value="EOT40687.1"/>
    <property type="molecule type" value="Genomic_DNA"/>
</dbReference>
<dbReference type="EMBL" id="ASWL01000009">
    <property type="protein sequence ID" value="EOU15671.1"/>
    <property type="molecule type" value="Genomic_DNA"/>
</dbReference>
<feature type="transmembrane region" description="Helical" evidence="10">
    <location>
        <begin position="136"/>
        <end position="154"/>
    </location>
</feature>
<dbReference type="GO" id="GO:0009401">
    <property type="term" value="P:phosphoenolpyruvate-dependent sugar phosphotransferase system"/>
    <property type="evidence" value="ECO:0007669"/>
    <property type="project" value="UniProtKB-KW"/>
</dbReference>
<keyword evidence="3 9" id="KW-1003">Cell membrane</keyword>
<dbReference type="InterPro" id="IPR051088">
    <property type="entry name" value="PTS_Sugar-EIIC/EIIB"/>
</dbReference>
<feature type="transmembrane region" description="Helical" evidence="10">
    <location>
        <begin position="98"/>
        <end position="116"/>
    </location>
</feature>
<dbReference type="GO" id="GO:0005886">
    <property type="term" value="C:plasma membrane"/>
    <property type="evidence" value="ECO:0007669"/>
    <property type="project" value="UniProtKB-SubCell"/>
</dbReference>
<feature type="transmembrane region" description="Helical" evidence="10">
    <location>
        <begin position="65"/>
        <end position="86"/>
    </location>
</feature>
<evidence type="ECO:0000256" key="3">
    <source>
        <dbReference type="ARBA" id="ARBA00022475"/>
    </source>
</evidence>
<evidence type="ECO:0000256" key="9">
    <source>
        <dbReference type="PIRNR" id="PIRNR006351"/>
    </source>
</evidence>
<evidence type="ECO:0000256" key="4">
    <source>
        <dbReference type="ARBA" id="ARBA00022597"/>
    </source>
</evidence>
<dbReference type="Proteomes" id="UP000014104">
    <property type="component" value="Unassembled WGS sequence"/>
</dbReference>
<dbReference type="RefSeq" id="WP_016181611.1">
    <property type="nucleotide sequence ID" value="NZ_KE136367.1"/>
</dbReference>
<dbReference type="InterPro" id="IPR004501">
    <property type="entry name" value="PTS_EIIC_3"/>
</dbReference>
<dbReference type="PANTHER" id="PTHR33989:SF8">
    <property type="entry name" value="PERMEASE IIC COMPONENT"/>
    <property type="match status" value="1"/>
</dbReference>
<evidence type="ECO:0000256" key="2">
    <source>
        <dbReference type="ARBA" id="ARBA00022448"/>
    </source>
</evidence>
<dbReference type="InterPro" id="IPR004796">
    <property type="entry name" value="PTS_IIC_cello"/>
</dbReference>
<gene>
    <name evidence="13" type="ORF">I570_04326</name>
    <name evidence="12" type="ORF">OMU_03843</name>
</gene>
<feature type="transmembrane region" description="Helical" evidence="10">
    <location>
        <begin position="281"/>
        <end position="301"/>
    </location>
</feature>
<evidence type="ECO:0000313" key="15">
    <source>
        <dbReference type="Proteomes" id="UP000014107"/>
    </source>
</evidence>
<feature type="transmembrane region" description="Helical" evidence="10">
    <location>
        <begin position="380"/>
        <end position="407"/>
    </location>
</feature>
<name>A0AAV3IT27_ENTAV</name>
<feature type="transmembrane region" description="Helical" evidence="10">
    <location>
        <begin position="336"/>
        <end position="360"/>
    </location>
</feature>
<dbReference type="PROSITE" id="PS51105">
    <property type="entry name" value="PTS_EIIC_TYPE_3"/>
    <property type="match status" value="1"/>
</dbReference>
<keyword evidence="2 9" id="KW-0813">Transport</keyword>
<dbReference type="Pfam" id="PF02378">
    <property type="entry name" value="PTS_EIIC"/>
    <property type="match status" value="1"/>
</dbReference>
<comment type="caution">
    <text evidence="13">The sequence shown here is derived from an EMBL/GenBank/DDBJ whole genome shotgun (WGS) entry which is preliminary data.</text>
</comment>
<dbReference type="GO" id="GO:0008982">
    <property type="term" value="F:protein-N(PI)-phosphohistidine-sugar phosphotransferase activity"/>
    <property type="evidence" value="ECO:0007669"/>
    <property type="project" value="UniProtKB-UniRule"/>
</dbReference>
<keyword evidence="5" id="KW-0598">Phosphotransferase system</keyword>
<keyword evidence="4 9" id="KW-0762">Sugar transport</keyword>
<feature type="transmembrane region" description="Helical" evidence="10">
    <location>
        <begin position="244"/>
        <end position="261"/>
    </location>
</feature>
<reference evidence="12 14" key="1">
    <citation type="submission" date="2013-03" db="EMBL/GenBank/DDBJ databases">
        <title>The Genome Sequence of Enterococcus avium ATCC_14025 (Illumina only assembly).</title>
        <authorList>
            <consortium name="The Broad Institute Genomics Platform"/>
            <consortium name="The Broad Institute Genome Sequencing Center for Infectious Disease"/>
            <person name="Earl A."/>
            <person name="Russ C."/>
            <person name="Gilmore M."/>
            <person name="Surin D."/>
            <person name="Walker B."/>
            <person name="Young S."/>
            <person name="Zeng Q."/>
            <person name="Gargeya S."/>
            <person name="Fitzgerald M."/>
            <person name="Haas B."/>
            <person name="Abouelleil A."/>
            <person name="Allen A.W."/>
            <person name="Alvarado L."/>
            <person name="Arachchi H.M."/>
            <person name="Berlin A.M."/>
            <person name="Chapman S.B."/>
            <person name="Gainer-Dewar J."/>
            <person name="Goldberg J."/>
            <person name="Griggs A."/>
            <person name="Gujja S."/>
            <person name="Hansen M."/>
            <person name="Howarth C."/>
            <person name="Imamovic A."/>
            <person name="Ireland A."/>
            <person name="Larimer J."/>
            <person name="McCowan C."/>
            <person name="Murphy C."/>
            <person name="Pearson M."/>
            <person name="Poon T.W."/>
            <person name="Priest M."/>
            <person name="Roberts A."/>
            <person name="Saif S."/>
            <person name="Shea T."/>
            <person name="Sisk P."/>
            <person name="Sykes S."/>
            <person name="Wortman J."/>
            <person name="Nusbaum C."/>
            <person name="Birren B."/>
        </authorList>
    </citation>
    <scope>NUCLEOTIDE SEQUENCE [LARGE SCALE GENOMIC DNA]</scope>
    <source>
        <strain evidence="12 14">ATCC 14025</strain>
    </source>
</reference>
<feature type="transmembrane region" description="Helical" evidence="10">
    <location>
        <begin position="175"/>
        <end position="195"/>
    </location>
</feature>
<protein>
    <recommendedName>
        <fullName evidence="9">Permease IIC component</fullName>
    </recommendedName>
</protein>
<dbReference type="PANTHER" id="PTHR33989">
    <property type="match status" value="1"/>
</dbReference>
<proteinExistence type="predicted"/>
<feature type="transmembrane region" description="Helical" evidence="10">
    <location>
        <begin position="215"/>
        <end position="237"/>
    </location>
</feature>
<keyword evidence="7 10" id="KW-1133">Transmembrane helix</keyword>
<evidence type="ECO:0000256" key="1">
    <source>
        <dbReference type="ARBA" id="ARBA00004651"/>
    </source>
</evidence>
<keyword evidence="14" id="KW-1185">Reference proteome</keyword>
<evidence type="ECO:0000313" key="13">
    <source>
        <dbReference type="EMBL" id="EOU15671.1"/>
    </source>
</evidence>
<sequence length="427" mass="47043">MNKKISEKIVPAMSKLGQVKILQALSGGMMLTLPLTLGAAIFSLLGSFPIPRVAEYFQKIGLTEQLNAISGGTMGVLALFTTVAIAYSYSKLLEIKEITAVLFSLAAFLILSPQQITVGDESVGGFLSSNLGSSGIFVSMLIGIFIPWTYSKLVKNKKLVLKMPDTVPPMVTMSFEPIFIGIILLFFVFIVRLGFSFTSFGTIFSFINESVAKPLLDIGASVPSLFLIYVLANILFFFGIHPNAIMSVITPVVMTMMMMSIEQFNAGESVKYFNNLVVFDFMNNDGTGSTLSLMICILFFGKSKRYRSFAKLGTIPNIFNINEPVIFGFPIMLNPIMFVPFVLSTIVSGGIGFIAVQIGFITSYNPNFSAVILPWTVPKFIAAFFTMGWQGVVVRIVIMIVLVALYYPFFKYLDKEEVANEERLISE</sequence>
<evidence type="ECO:0000256" key="8">
    <source>
        <dbReference type="ARBA" id="ARBA00023136"/>
    </source>
</evidence>
<dbReference type="GO" id="GO:1901264">
    <property type="term" value="P:carbohydrate derivative transport"/>
    <property type="evidence" value="ECO:0007669"/>
    <property type="project" value="TreeGrafter"/>
</dbReference>
<keyword evidence="6 10" id="KW-0812">Transmembrane</keyword>
<dbReference type="InterPro" id="IPR003352">
    <property type="entry name" value="PTS_EIIC"/>
</dbReference>
<dbReference type="Proteomes" id="UP000014107">
    <property type="component" value="Unassembled WGS sequence"/>
</dbReference>
<evidence type="ECO:0000256" key="6">
    <source>
        <dbReference type="ARBA" id="ARBA00022692"/>
    </source>
</evidence>
<comment type="function">
    <text evidence="9">The phosphoenolpyruvate-dependent sugar phosphotransferase system (PTS), a major carbohydrate active -transport system, catalyzes the phosphorylation of incoming sugar substrates concomitant with their translocation across the cell membrane.</text>
</comment>
<evidence type="ECO:0000256" key="7">
    <source>
        <dbReference type="ARBA" id="ARBA00022989"/>
    </source>
</evidence>
<dbReference type="AlphaFoldDB" id="A0AAV3IT27"/>
<evidence type="ECO:0000313" key="12">
    <source>
        <dbReference type="EMBL" id="EOT40687.1"/>
    </source>
</evidence>
<evidence type="ECO:0000259" key="11">
    <source>
        <dbReference type="PROSITE" id="PS51105"/>
    </source>
</evidence>
<dbReference type="PIRSF" id="PIRSF006351">
    <property type="entry name" value="PTS_EIIC-Cellobiose"/>
    <property type="match status" value="1"/>
</dbReference>
<evidence type="ECO:0000256" key="5">
    <source>
        <dbReference type="ARBA" id="ARBA00022683"/>
    </source>
</evidence>
<evidence type="ECO:0000313" key="14">
    <source>
        <dbReference type="Proteomes" id="UP000014104"/>
    </source>
</evidence>
<feature type="transmembrane region" description="Helical" evidence="10">
    <location>
        <begin position="21"/>
        <end position="45"/>
    </location>
</feature>
<comment type="subcellular location">
    <subcellularLocation>
        <location evidence="1">Cell membrane</location>
        <topology evidence="1">Multi-pass membrane protein</topology>
    </subcellularLocation>
</comment>
<evidence type="ECO:0000256" key="10">
    <source>
        <dbReference type="SAM" id="Phobius"/>
    </source>
</evidence>